<feature type="transmembrane region" description="Helical" evidence="1">
    <location>
        <begin position="12"/>
        <end position="36"/>
    </location>
</feature>
<sequence>MHYNQSWMGYGMVGGLQAGAIAAAGGFLLYVLFHWLGQRNGWGQGTQIGWAYLLALFLTGSGDLWDIVYFSYGRVESLQLLKVKLAEVHDPDGLGTRVFFEFVGAAVGVFVAWYLLVGRRGDQHSHASDK</sequence>
<organism evidence="2 3">
    <name type="scientific">Dyella koreensis</name>
    <dbReference type="NCBI Taxonomy" id="311235"/>
    <lineage>
        <taxon>Bacteria</taxon>
        <taxon>Pseudomonadati</taxon>
        <taxon>Pseudomonadota</taxon>
        <taxon>Gammaproteobacteria</taxon>
        <taxon>Lysobacterales</taxon>
        <taxon>Rhodanobacteraceae</taxon>
        <taxon>Dyella</taxon>
    </lineage>
</organism>
<evidence type="ECO:0000313" key="3">
    <source>
        <dbReference type="Proteomes" id="UP001620408"/>
    </source>
</evidence>
<proteinExistence type="predicted"/>
<keyword evidence="1" id="KW-1133">Transmembrane helix</keyword>
<reference evidence="2 3" key="1">
    <citation type="submission" date="2020-10" db="EMBL/GenBank/DDBJ databases">
        <title>Phylogeny of dyella-like bacteria.</title>
        <authorList>
            <person name="Fu J."/>
        </authorList>
    </citation>
    <scope>NUCLEOTIDE SEQUENCE [LARGE SCALE GENOMIC DNA]</scope>
    <source>
        <strain evidence="2 3">BB4</strain>
    </source>
</reference>
<gene>
    <name evidence="2" type="ORF">ISS97_14935</name>
</gene>
<keyword evidence="1" id="KW-0812">Transmembrane</keyword>
<evidence type="ECO:0000313" key="2">
    <source>
        <dbReference type="EMBL" id="MFK2918567.1"/>
    </source>
</evidence>
<dbReference type="Proteomes" id="UP001620408">
    <property type="component" value="Unassembled WGS sequence"/>
</dbReference>
<name>A0ABW8K6P2_9GAMM</name>
<feature type="transmembrane region" description="Helical" evidence="1">
    <location>
        <begin position="48"/>
        <end position="72"/>
    </location>
</feature>
<dbReference type="RefSeq" id="WP_379985622.1">
    <property type="nucleotide sequence ID" value="NZ_JADIKD010000011.1"/>
</dbReference>
<accession>A0ABW8K6P2</accession>
<dbReference type="EMBL" id="JADIKD010000011">
    <property type="protein sequence ID" value="MFK2918567.1"/>
    <property type="molecule type" value="Genomic_DNA"/>
</dbReference>
<evidence type="ECO:0008006" key="4">
    <source>
        <dbReference type="Google" id="ProtNLM"/>
    </source>
</evidence>
<keyword evidence="3" id="KW-1185">Reference proteome</keyword>
<comment type="caution">
    <text evidence="2">The sequence shown here is derived from an EMBL/GenBank/DDBJ whole genome shotgun (WGS) entry which is preliminary data.</text>
</comment>
<evidence type="ECO:0000256" key="1">
    <source>
        <dbReference type="SAM" id="Phobius"/>
    </source>
</evidence>
<protein>
    <recommendedName>
        <fullName evidence="4">Transmembrane protein</fullName>
    </recommendedName>
</protein>
<keyword evidence="1" id="KW-0472">Membrane</keyword>
<feature type="transmembrane region" description="Helical" evidence="1">
    <location>
        <begin position="98"/>
        <end position="117"/>
    </location>
</feature>